<accession>A0A1L6ZHC5</accession>
<proteinExistence type="predicted"/>
<dbReference type="RefSeq" id="WP_075622162.1">
    <property type="nucleotide sequence ID" value="NZ_CP015607.1"/>
</dbReference>
<sequence length="97" mass="11276">MNIEQARARIRELENFIEMVENYNADTFEKEAIKLYVLTESVSKVAAELNDKGYRIGNRKVIGKDVSDIIRSKAEDDLHALANKMFSRNKNKASRRW</sequence>
<dbReference type="EMBL" id="CP015607">
    <property type="protein sequence ID" value="APT45921.1"/>
    <property type="molecule type" value="Genomic_DNA"/>
</dbReference>
<name>A0A1L6ZHC5_BACIA</name>
<reference evidence="1 2" key="1">
    <citation type="submission" date="2016-05" db="EMBL/GenBank/DDBJ databases">
        <title>Complete Genome and Methylome Analysis of Psychrotrophic Bacterial Isolates from Antarctic Lake Untersee.</title>
        <authorList>
            <person name="Fomenkov A."/>
            <person name="Akimov V.N."/>
            <person name="Vasilyeva L.V."/>
            <person name="Andersen D."/>
            <person name="Vincze T."/>
            <person name="Roberts R.J."/>
        </authorList>
    </citation>
    <scope>NUCLEOTIDE SEQUENCE [LARGE SCALE GENOMIC DNA]</scope>
    <source>
        <strain evidence="1 2">U14-5</strain>
    </source>
</reference>
<organism evidence="1 2">
    <name type="scientific">Bacillus safensis</name>
    <dbReference type="NCBI Taxonomy" id="561879"/>
    <lineage>
        <taxon>Bacteria</taxon>
        <taxon>Bacillati</taxon>
        <taxon>Bacillota</taxon>
        <taxon>Bacilli</taxon>
        <taxon>Bacillales</taxon>
        <taxon>Bacillaceae</taxon>
        <taxon>Bacillus</taxon>
    </lineage>
</organism>
<gene>
    <name evidence="1" type="ORF">BSA145_08395</name>
</gene>
<evidence type="ECO:0000313" key="1">
    <source>
        <dbReference type="EMBL" id="APT45921.1"/>
    </source>
</evidence>
<dbReference type="AlphaFoldDB" id="A0A1L6ZHC5"/>
<dbReference type="Proteomes" id="UP000185426">
    <property type="component" value="Chromosome"/>
</dbReference>
<evidence type="ECO:0000313" key="2">
    <source>
        <dbReference type="Proteomes" id="UP000185426"/>
    </source>
</evidence>
<protein>
    <submittedName>
        <fullName evidence="1">Uncharacterized protein</fullName>
    </submittedName>
</protein>